<name>A0ACB8DE20_DERSI</name>
<evidence type="ECO:0000313" key="1">
    <source>
        <dbReference type="EMBL" id="KAH7966364.1"/>
    </source>
</evidence>
<reference evidence="1" key="1">
    <citation type="submission" date="2020-05" db="EMBL/GenBank/DDBJ databases">
        <title>Large-scale comparative analyses of tick genomes elucidate their genetic diversity and vector capacities.</title>
        <authorList>
            <person name="Jia N."/>
            <person name="Wang J."/>
            <person name="Shi W."/>
            <person name="Du L."/>
            <person name="Sun Y."/>
            <person name="Zhan W."/>
            <person name="Jiang J."/>
            <person name="Wang Q."/>
            <person name="Zhang B."/>
            <person name="Ji P."/>
            <person name="Sakyi L.B."/>
            <person name="Cui X."/>
            <person name="Yuan T."/>
            <person name="Jiang B."/>
            <person name="Yang W."/>
            <person name="Lam T.T.-Y."/>
            <person name="Chang Q."/>
            <person name="Ding S."/>
            <person name="Wang X."/>
            <person name="Zhu J."/>
            <person name="Ruan X."/>
            <person name="Zhao L."/>
            <person name="Wei J."/>
            <person name="Que T."/>
            <person name="Du C."/>
            <person name="Cheng J."/>
            <person name="Dai P."/>
            <person name="Han X."/>
            <person name="Huang E."/>
            <person name="Gao Y."/>
            <person name="Liu J."/>
            <person name="Shao H."/>
            <person name="Ye R."/>
            <person name="Li L."/>
            <person name="Wei W."/>
            <person name="Wang X."/>
            <person name="Wang C."/>
            <person name="Yang T."/>
            <person name="Huo Q."/>
            <person name="Li W."/>
            <person name="Guo W."/>
            <person name="Chen H."/>
            <person name="Zhou L."/>
            <person name="Ni X."/>
            <person name="Tian J."/>
            <person name="Zhou Y."/>
            <person name="Sheng Y."/>
            <person name="Liu T."/>
            <person name="Pan Y."/>
            <person name="Xia L."/>
            <person name="Li J."/>
            <person name="Zhao F."/>
            <person name="Cao W."/>
        </authorList>
    </citation>
    <scope>NUCLEOTIDE SEQUENCE</scope>
    <source>
        <strain evidence="1">Dsil-2018</strain>
    </source>
</reference>
<dbReference type="Proteomes" id="UP000821865">
    <property type="component" value="Chromosome 2"/>
</dbReference>
<gene>
    <name evidence="1" type="ORF">HPB49_015526</name>
</gene>
<protein>
    <submittedName>
        <fullName evidence="1">Uncharacterized protein</fullName>
    </submittedName>
</protein>
<dbReference type="EMBL" id="CM023471">
    <property type="protein sequence ID" value="KAH7966364.1"/>
    <property type="molecule type" value="Genomic_DNA"/>
</dbReference>
<proteinExistence type="predicted"/>
<comment type="caution">
    <text evidence="1">The sequence shown here is derived from an EMBL/GenBank/DDBJ whole genome shotgun (WGS) entry which is preliminary data.</text>
</comment>
<keyword evidence="2" id="KW-1185">Reference proteome</keyword>
<sequence length="231" mass="26524">MRNGVILNAKRFHQGGFARLVMNLKTWHWSAFEERVHERERFVTVFSNPPFSKSGAVPSEVQEHGLRLALPGQLDIMVKTTKPSADLSLKSVLLAQTDRDMHHVENRVASFKHWPLTGDCMCTPARMAAAGFYHCPTDNEPDLARCYVCLKELDGWEPNDDPFKEHSRSANCAFVRLGKKAEDITALDFLNLEKARARNKAQKYIEVQKAELGEDMRKVKYELDKVRRKKR</sequence>
<evidence type="ECO:0000313" key="2">
    <source>
        <dbReference type="Proteomes" id="UP000821865"/>
    </source>
</evidence>
<organism evidence="1 2">
    <name type="scientific">Dermacentor silvarum</name>
    <name type="common">Tick</name>
    <dbReference type="NCBI Taxonomy" id="543639"/>
    <lineage>
        <taxon>Eukaryota</taxon>
        <taxon>Metazoa</taxon>
        <taxon>Ecdysozoa</taxon>
        <taxon>Arthropoda</taxon>
        <taxon>Chelicerata</taxon>
        <taxon>Arachnida</taxon>
        <taxon>Acari</taxon>
        <taxon>Parasitiformes</taxon>
        <taxon>Ixodida</taxon>
        <taxon>Ixodoidea</taxon>
        <taxon>Ixodidae</taxon>
        <taxon>Rhipicephalinae</taxon>
        <taxon>Dermacentor</taxon>
    </lineage>
</organism>
<accession>A0ACB8DE20</accession>